<dbReference type="Proteomes" id="UP000518288">
    <property type="component" value="Unassembled WGS sequence"/>
</dbReference>
<evidence type="ECO:0000256" key="2">
    <source>
        <dbReference type="ARBA" id="ARBA00023136"/>
    </source>
</evidence>
<dbReference type="InterPro" id="IPR006665">
    <property type="entry name" value="OmpA-like"/>
</dbReference>
<evidence type="ECO:0000313" key="7">
    <source>
        <dbReference type="EMBL" id="NYG34051.1"/>
    </source>
</evidence>
<evidence type="ECO:0000256" key="5">
    <source>
        <dbReference type="SAM" id="SignalP"/>
    </source>
</evidence>
<gene>
    <name evidence="7" type="ORF">BDD16_003037</name>
</gene>
<protein>
    <submittedName>
        <fullName evidence="7">Outer membrane protein OmpA-like peptidoglycan-associated protein</fullName>
    </submittedName>
</protein>
<keyword evidence="3" id="KW-0998">Cell outer membrane</keyword>
<dbReference type="SUPFAM" id="SSF103088">
    <property type="entry name" value="OmpA-like"/>
    <property type="match status" value="1"/>
</dbReference>
<dbReference type="PROSITE" id="PS51123">
    <property type="entry name" value="OMPA_2"/>
    <property type="match status" value="1"/>
</dbReference>
<feature type="chain" id="PRO_5031108024" evidence="5">
    <location>
        <begin position="31"/>
        <end position="358"/>
    </location>
</feature>
<dbReference type="PANTHER" id="PTHR30329:SF21">
    <property type="entry name" value="LIPOPROTEIN YIAD-RELATED"/>
    <property type="match status" value="1"/>
</dbReference>
<dbReference type="InterPro" id="IPR006664">
    <property type="entry name" value="OMP_bac"/>
</dbReference>
<dbReference type="CDD" id="cd07185">
    <property type="entry name" value="OmpA_C-like"/>
    <property type="match status" value="1"/>
</dbReference>
<accession>A0A7Y9R0I2</accession>
<dbReference type="PRINTS" id="PR01021">
    <property type="entry name" value="OMPADOMAIN"/>
</dbReference>
<dbReference type="EMBL" id="JACCFH010000001">
    <property type="protein sequence ID" value="NYG34051.1"/>
    <property type="molecule type" value="Genomic_DNA"/>
</dbReference>
<dbReference type="PANTHER" id="PTHR30329">
    <property type="entry name" value="STATOR ELEMENT OF FLAGELLAR MOTOR COMPLEX"/>
    <property type="match status" value="1"/>
</dbReference>
<organism evidence="7 8">
    <name type="scientific">Sphaerotilus montanus</name>
    <dbReference type="NCBI Taxonomy" id="522889"/>
    <lineage>
        <taxon>Bacteria</taxon>
        <taxon>Pseudomonadati</taxon>
        <taxon>Pseudomonadota</taxon>
        <taxon>Betaproteobacteria</taxon>
        <taxon>Burkholderiales</taxon>
        <taxon>Sphaerotilaceae</taxon>
        <taxon>Sphaerotilus</taxon>
    </lineage>
</organism>
<evidence type="ECO:0000313" key="8">
    <source>
        <dbReference type="Proteomes" id="UP000518288"/>
    </source>
</evidence>
<sequence length="358" mass="38646">MNYTTSSPRMALRPLVLALGLLAAAPLVHADAATDGALAADHQGYKVQQDAIQALNDTGRHRLASYPLAKAQCWLDVSFHEYTRNDRSAFPQGALDASRQITDYLARGGAPGAAENPAQQTPLVNDALKLRDDLWAQTAALKTHTGWRCAEKLVACGEVELVHAGNEHRQQGWRHAKPYVQIAEDLISDARLAAEACPALPVPVAPVVASPVEAPQPPAVVPVAPPPVVHERIVLSANVLFAFDRRGLADLLPEGRGQLDQLVARLDRMYARIDRLELTGHTDRLGTEAYNARLSTDRADTIKAYLQQQGVKADIVAAGRGAAEPLPNLTCAQRTQTALAKCLQPNRRVEISITGVPR</sequence>
<evidence type="ECO:0000256" key="1">
    <source>
        <dbReference type="ARBA" id="ARBA00004442"/>
    </source>
</evidence>
<dbReference type="InterPro" id="IPR050330">
    <property type="entry name" value="Bact_OuterMem_StrucFunc"/>
</dbReference>
<feature type="domain" description="OmpA-like" evidence="6">
    <location>
        <begin position="228"/>
        <end position="357"/>
    </location>
</feature>
<proteinExistence type="predicted"/>
<dbReference type="AlphaFoldDB" id="A0A7Y9R0I2"/>
<feature type="signal peptide" evidence="5">
    <location>
        <begin position="1"/>
        <end position="30"/>
    </location>
</feature>
<dbReference type="InterPro" id="IPR036737">
    <property type="entry name" value="OmpA-like_sf"/>
</dbReference>
<dbReference type="RefSeq" id="WP_179634744.1">
    <property type="nucleotide sequence ID" value="NZ_JACCFH010000001.1"/>
</dbReference>
<dbReference type="Gene3D" id="3.30.1330.60">
    <property type="entry name" value="OmpA-like domain"/>
    <property type="match status" value="1"/>
</dbReference>
<comment type="caution">
    <text evidence="7">The sequence shown here is derived from an EMBL/GenBank/DDBJ whole genome shotgun (WGS) entry which is preliminary data.</text>
</comment>
<keyword evidence="5" id="KW-0732">Signal</keyword>
<dbReference type="Pfam" id="PF00691">
    <property type="entry name" value="OmpA"/>
    <property type="match status" value="1"/>
</dbReference>
<evidence type="ECO:0000256" key="4">
    <source>
        <dbReference type="PROSITE-ProRule" id="PRU00473"/>
    </source>
</evidence>
<name>A0A7Y9R0I2_9BURK</name>
<keyword evidence="2 4" id="KW-0472">Membrane</keyword>
<comment type="subcellular location">
    <subcellularLocation>
        <location evidence="1">Cell outer membrane</location>
    </subcellularLocation>
</comment>
<evidence type="ECO:0000259" key="6">
    <source>
        <dbReference type="PROSITE" id="PS51123"/>
    </source>
</evidence>
<dbReference type="GO" id="GO:0009279">
    <property type="term" value="C:cell outer membrane"/>
    <property type="evidence" value="ECO:0007669"/>
    <property type="project" value="UniProtKB-SubCell"/>
</dbReference>
<evidence type="ECO:0000256" key="3">
    <source>
        <dbReference type="ARBA" id="ARBA00023237"/>
    </source>
</evidence>
<keyword evidence="8" id="KW-1185">Reference proteome</keyword>
<reference evidence="7 8" key="1">
    <citation type="submission" date="2020-07" db="EMBL/GenBank/DDBJ databases">
        <title>Genomic Encyclopedia of Archaeal and Bacterial Type Strains, Phase II (KMG-II): from individual species to whole genera.</title>
        <authorList>
            <person name="Goeker M."/>
        </authorList>
    </citation>
    <scope>NUCLEOTIDE SEQUENCE [LARGE SCALE GENOMIC DNA]</scope>
    <source>
        <strain evidence="7 8">DSM 21226</strain>
    </source>
</reference>